<organism evidence="8 9">
    <name type="scientific">Blattamonas nauphoetae</name>
    <dbReference type="NCBI Taxonomy" id="2049346"/>
    <lineage>
        <taxon>Eukaryota</taxon>
        <taxon>Metamonada</taxon>
        <taxon>Preaxostyla</taxon>
        <taxon>Oxymonadida</taxon>
        <taxon>Blattamonas</taxon>
    </lineage>
</organism>
<evidence type="ECO:0000256" key="6">
    <source>
        <dbReference type="SAM" id="MobiDB-lite"/>
    </source>
</evidence>
<dbReference type="InterPro" id="IPR045861">
    <property type="entry name" value="CorA_cytoplasmic_dom"/>
</dbReference>
<evidence type="ECO:0000256" key="5">
    <source>
        <dbReference type="ARBA" id="ARBA00023136"/>
    </source>
</evidence>
<dbReference type="InterPro" id="IPR002523">
    <property type="entry name" value="MgTranspt_CorA/ZnTranspt_ZntB"/>
</dbReference>
<keyword evidence="9" id="KW-1185">Reference proteome</keyword>
<dbReference type="SUPFAM" id="SSF144083">
    <property type="entry name" value="Magnesium transport protein CorA, transmembrane region"/>
    <property type="match status" value="1"/>
</dbReference>
<evidence type="ECO:0000256" key="7">
    <source>
        <dbReference type="SAM" id="Phobius"/>
    </source>
</evidence>
<proteinExistence type="inferred from homology"/>
<accession>A0ABQ9XQN3</accession>
<evidence type="ECO:0000313" key="8">
    <source>
        <dbReference type="EMBL" id="KAK2953717.1"/>
    </source>
</evidence>
<keyword evidence="3 7" id="KW-0812">Transmembrane</keyword>
<evidence type="ECO:0000313" key="9">
    <source>
        <dbReference type="Proteomes" id="UP001281761"/>
    </source>
</evidence>
<gene>
    <name evidence="8" type="ORF">BLNAU_11274</name>
</gene>
<dbReference type="SUPFAM" id="SSF143865">
    <property type="entry name" value="CorA soluble domain-like"/>
    <property type="match status" value="2"/>
</dbReference>
<feature type="compositionally biased region" description="Basic residues" evidence="6">
    <location>
        <begin position="147"/>
        <end position="160"/>
    </location>
</feature>
<evidence type="ECO:0000256" key="3">
    <source>
        <dbReference type="ARBA" id="ARBA00022692"/>
    </source>
</evidence>
<feature type="transmembrane region" description="Helical" evidence="7">
    <location>
        <begin position="503"/>
        <end position="524"/>
    </location>
</feature>
<evidence type="ECO:0000256" key="1">
    <source>
        <dbReference type="ARBA" id="ARBA00004141"/>
    </source>
</evidence>
<keyword evidence="5 7" id="KW-0472">Membrane</keyword>
<dbReference type="PANTHER" id="PTHR21535:SF51">
    <property type="entry name" value="MANGANESE RESISTANCE PROTEIN MNR2"/>
    <property type="match status" value="1"/>
</dbReference>
<dbReference type="PANTHER" id="PTHR21535">
    <property type="entry name" value="MAGNESIUM AND COBALT TRANSPORT PROTEIN/MITOCHONDRIAL IMPORT INNER MEMBRANE TRANSLOCASE SUBUNIT TIM8"/>
    <property type="match status" value="1"/>
</dbReference>
<dbReference type="Gene3D" id="3.30.460.20">
    <property type="entry name" value="CorA soluble domain-like"/>
    <property type="match status" value="1"/>
</dbReference>
<feature type="transmembrane region" description="Helical" evidence="7">
    <location>
        <begin position="472"/>
        <end position="491"/>
    </location>
</feature>
<dbReference type="InterPro" id="IPR045863">
    <property type="entry name" value="CorA_TM1_TM2"/>
</dbReference>
<feature type="compositionally biased region" description="Polar residues" evidence="6">
    <location>
        <begin position="167"/>
        <end position="185"/>
    </location>
</feature>
<evidence type="ECO:0000256" key="2">
    <source>
        <dbReference type="ARBA" id="ARBA00009765"/>
    </source>
</evidence>
<dbReference type="EMBL" id="JARBJD010000087">
    <property type="protein sequence ID" value="KAK2953717.1"/>
    <property type="molecule type" value="Genomic_DNA"/>
</dbReference>
<name>A0ABQ9XQN3_9EUKA</name>
<feature type="region of interest" description="Disordered" evidence="6">
    <location>
        <begin position="138"/>
        <end position="186"/>
    </location>
</feature>
<comment type="similarity">
    <text evidence="2">Belongs to the CorA metal ion transporter (MIT) (TC 1.A.35) family.</text>
</comment>
<dbReference type="Gene3D" id="1.20.58.340">
    <property type="entry name" value="Magnesium transport protein CorA, transmembrane region"/>
    <property type="match status" value="2"/>
</dbReference>
<dbReference type="Proteomes" id="UP001281761">
    <property type="component" value="Unassembled WGS sequence"/>
</dbReference>
<feature type="region of interest" description="Disordered" evidence="6">
    <location>
        <begin position="252"/>
        <end position="297"/>
    </location>
</feature>
<keyword evidence="4 7" id="KW-1133">Transmembrane helix</keyword>
<sequence>MIITVYSVSGTKEFQQFDTFLTDVVQNPPSQSNKIWYDFEGEPDVDDMSKLAYMFYLHPLTVEDIIKLDSNAKWEIFDNYLFIICMAKGEGEFFNEMSIILGDYFILTFHRNSLLGIDSAWSDVRQLMSDKSGTHKSFDLPRFYSKPSRKQKSTKSKTQQKKSSETNLASFFQPSHPPISQSPMRSSEAIISPHIGGPVIDEDRETRNTDVLFGIESRRRNTEHENAPTAMVKGAMGVSVMMNMGDTALPTPSFGRFAVNTEHDEGDDDDRGQPQPSETPSAGHIEPQQSPRPHTPSFYADWMQETIQSQQGREIGALLLAQQNKTRSPLNVDFVLYALLNELVMQYKKDQENLDQELEALFTLTQSLHTDSDQEDLLLRFDVDRRILGSVRHGLSPYRDLLSTLCTQSHTPFISPNTVRYLRSVFDVVVYVLEKNEHCRDALLNTHTNYLSFISVKLSRVSNKLAQISKDATVLTAVLGLLQIIGSTYGMNIWLPGGVDEGTIFPFLIIITVYIVIIIFSYILNKCLRWDKP</sequence>
<comment type="subcellular location">
    <subcellularLocation>
        <location evidence="1">Membrane</location>
        <topology evidence="1">Multi-pass membrane protein</topology>
    </subcellularLocation>
</comment>
<comment type="caution">
    <text evidence="8">The sequence shown here is derived from an EMBL/GenBank/DDBJ whole genome shotgun (WGS) entry which is preliminary data.</text>
</comment>
<reference evidence="8 9" key="1">
    <citation type="journal article" date="2022" name="bioRxiv">
        <title>Genomics of Preaxostyla Flagellates Illuminates Evolutionary Transitions and the Path Towards Mitochondrial Loss.</title>
        <authorList>
            <person name="Novak L.V.F."/>
            <person name="Treitli S.C."/>
            <person name="Pyrih J."/>
            <person name="Halakuc P."/>
            <person name="Pipaliya S.V."/>
            <person name="Vacek V."/>
            <person name="Brzon O."/>
            <person name="Soukal P."/>
            <person name="Eme L."/>
            <person name="Dacks J.B."/>
            <person name="Karnkowska A."/>
            <person name="Elias M."/>
            <person name="Hampl V."/>
        </authorList>
    </citation>
    <scope>NUCLEOTIDE SEQUENCE [LARGE SCALE GENOMIC DNA]</scope>
    <source>
        <strain evidence="8">NAU3</strain>
        <tissue evidence="8">Gut</tissue>
    </source>
</reference>
<evidence type="ECO:0000256" key="4">
    <source>
        <dbReference type="ARBA" id="ARBA00022989"/>
    </source>
</evidence>
<dbReference type="Pfam" id="PF01544">
    <property type="entry name" value="CorA"/>
    <property type="match status" value="1"/>
</dbReference>
<protein>
    <submittedName>
        <fullName evidence="8">CorA-like Mg2+ transporter protein</fullName>
    </submittedName>
</protein>